<evidence type="ECO:0000313" key="1">
    <source>
        <dbReference type="EMBL" id="KKL52579.1"/>
    </source>
</evidence>
<gene>
    <name evidence="1" type="ORF">LCGC14_2284050</name>
</gene>
<dbReference type="AlphaFoldDB" id="A0A0F9CTN4"/>
<dbReference type="Gene3D" id="2.60.120.200">
    <property type="match status" value="2"/>
</dbReference>
<protein>
    <recommendedName>
        <fullName evidence="2">LamG-like jellyroll fold domain-containing protein</fullName>
    </recommendedName>
</protein>
<comment type="caution">
    <text evidence="1">The sequence shown here is derived from an EMBL/GenBank/DDBJ whole genome shotgun (WGS) entry which is preliminary data.</text>
</comment>
<feature type="non-terminal residue" evidence="1">
    <location>
        <position position="585"/>
    </location>
</feature>
<feature type="non-terminal residue" evidence="1">
    <location>
        <position position="1"/>
    </location>
</feature>
<proteinExistence type="predicted"/>
<dbReference type="EMBL" id="LAZR01031841">
    <property type="protein sequence ID" value="KKL52579.1"/>
    <property type="molecule type" value="Genomic_DNA"/>
</dbReference>
<name>A0A0F9CTN4_9ZZZZ</name>
<reference evidence="1" key="1">
    <citation type="journal article" date="2015" name="Nature">
        <title>Complex archaea that bridge the gap between prokaryotes and eukaryotes.</title>
        <authorList>
            <person name="Spang A."/>
            <person name="Saw J.H."/>
            <person name="Jorgensen S.L."/>
            <person name="Zaremba-Niedzwiedzka K."/>
            <person name="Martijn J."/>
            <person name="Lind A.E."/>
            <person name="van Eijk R."/>
            <person name="Schleper C."/>
            <person name="Guy L."/>
            <person name="Ettema T.J."/>
        </authorList>
    </citation>
    <scope>NUCLEOTIDE SEQUENCE</scope>
</reference>
<accession>A0A0F9CTN4</accession>
<dbReference type="SUPFAM" id="SSF49899">
    <property type="entry name" value="Concanavalin A-like lectins/glucanases"/>
    <property type="match status" value="2"/>
</dbReference>
<evidence type="ECO:0008006" key="2">
    <source>
        <dbReference type="Google" id="ProtNLM"/>
    </source>
</evidence>
<dbReference type="InterPro" id="IPR013320">
    <property type="entry name" value="ConA-like_dom_sf"/>
</dbReference>
<sequence>VQINKLGSGKVTTLARLEPFNPSGSIKNRILDDTEKLNFSTYDETINAQSAIITNDALTLGWHFVVVTYAGFTGTGNPTDFVKLYVDSSLVNTTAIVNQAGYVSMRDLTTKVVISGDFNSGGTVVFQFADKIDNVVLFDVELGQGSITTLYNSGNGTEDMTATVILSTANDSVMRGWHFFGVSYSAPATEATAADGIILYVDGVAIAITATTESGYVSMENNAGNIDIGRAQDDAVGDFLRWADKIDNVAVFSDVLTATEATSDLFTADAAFEVETPYLTADLPTLKFEQSADVMFITHPDYEPRKLLRTGDTDWELQVVGLKTGPFRDQNTDTAKTIVASATTGSVTLTAVGHAPFALGTTAGHSPSGALTTSKSQTGALFKLVQAVSGTSQSIGETLNSTTADAVTTVLAVPKGVTWDWTTNGTWGTGGPSTLVLERSYDAFTTKETVATVTGLANKNIVTSGTEDFADATYRTRVLDGSGTGNVSIQFSIRDTSHIGIVEITSVASSTVATGTVRTTLASTDKTHRFSEGSFSNRRSWPIDVTISAEERLSFAGNVSEPLTTWGSVIGDFTDFKFGSNADDA</sequence>
<organism evidence="1">
    <name type="scientific">marine sediment metagenome</name>
    <dbReference type="NCBI Taxonomy" id="412755"/>
    <lineage>
        <taxon>unclassified sequences</taxon>
        <taxon>metagenomes</taxon>
        <taxon>ecological metagenomes</taxon>
    </lineage>
</organism>